<reference evidence="1 2" key="1">
    <citation type="submission" date="2013-02" db="EMBL/GenBank/DDBJ databases">
        <title>A novel strain isolated from Lonar lake, Maharashtra, India.</title>
        <authorList>
            <person name="Singh A."/>
        </authorList>
    </citation>
    <scope>NUCLEOTIDE SEQUENCE [LARGE SCALE GENOMIC DNA]</scope>
    <source>
        <strain evidence="1 2">AK24</strain>
    </source>
</reference>
<accession>R7ZPY1</accession>
<sequence>MHPFLTLFILPWLLVLKLFFSNQCLFFDFQRISSHPVDYAFQDIPSFDPRGGHIQGIQLHIEKGDTIAYLSGSSSHVAYMAKAHLQGGTSRILSIDTLLMAPYRHAGGFQIFQDHLAVGIEDNHQRNSSKVLVYDLSMSVDTWTNPLYTVERSGPYERSTAGAVGITSHQGSVLLVVADWDARNLDFYAISENAFRLQSAAFQPIATVEIAQLPRQDWSDPAWHSYQNLNLVSEDRTLYLVGFAKTSENRQVADIFSIEIGEKENWASPDFTLVSSYSSGLPEKIDSFPQQSVTLKKLGSKTFVPSLEADFKAAGGLHYQNAKLAILSAPYQLDSSAGVNIFHVEQALNPDALPNEWKLYSAFYAKEAHQAAAADSLYVYAINNTQIGQYKRKSGELQKLVSVPGTIHLNSGFFLDGLLYMAHSNYPQKPDQSDIRSFDPRSGNLCTVVDFGETDGSLTWVVRQEEHWWGMFAHYKENNAASYLVKWDSEWQEISRFTFPKKVLRNLGSMSVSGGVAYREGFLITGHDDREVYYVKIPNVGTVLEYRGTFPAPFTGQGIAIDPVSGGLIGIDRKEKKVLFALPSYP</sequence>
<dbReference type="STRING" id="1232681.ADIS_3270"/>
<organism evidence="1 2">
    <name type="scientific">Lunatimonas lonarensis</name>
    <dbReference type="NCBI Taxonomy" id="1232681"/>
    <lineage>
        <taxon>Bacteria</taxon>
        <taxon>Pseudomonadati</taxon>
        <taxon>Bacteroidota</taxon>
        <taxon>Cytophagia</taxon>
        <taxon>Cytophagales</taxon>
        <taxon>Cyclobacteriaceae</taxon>
    </lineage>
</organism>
<dbReference type="EMBL" id="AQHR01000088">
    <property type="protein sequence ID" value="EON76142.1"/>
    <property type="molecule type" value="Genomic_DNA"/>
</dbReference>
<protein>
    <submittedName>
        <fullName evidence="1">Uncharacterized protein</fullName>
    </submittedName>
</protein>
<dbReference type="SUPFAM" id="SSF50969">
    <property type="entry name" value="YVTN repeat-like/Quinoprotein amine dehydrogenase"/>
    <property type="match status" value="1"/>
</dbReference>
<proteinExistence type="predicted"/>
<dbReference type="RefSeq" id="WP_010855403.1">
    <property type="nucleotide sequence ID" value="NZ_AQHR01000088.1"/>
</dbReference>
<gene>
    <name evidence="1" type="ORF">ADIS_3270</name>
</gene>
<dbReference type="OrthoDB" id="839202at2"/>
<evidence type="ECO:0000313" key="2">
    <source>
        <dbReference type="Proteomes" id="UP000013909"/>
    </source>
</evidence>
<dbReference type="Proteomes" id="UP000013909">
    <property type="component" value="Unassembled WGS sequence"/>
</dbReference>
<evidence type="ECO:0000313" key="1">
    <source>
        <dbReference type="EMBL" id="EON76142.1"/>
    </source>
</evidence>
<keyword evidence="2" id="KW-1185">Reference proteome</keyword>
<name>R7ZPY1_9BACT</name>
<dbReference type="AlphaFoldDB" id="R7ZPY1"/>
<comment type="caution">
    <text evidence="1">The sequence shown here is derived from an EMBL/GenBank/DDBJ whole genome shotgun (WGS) entry which is preliminary data.</text>
</comment>
<dbReference type="InterPro" id="IPR011044">
    <property type="entry name" value="Quino_amine_DH_bsu"/>
</dbReference>